<feature type="repeat" description="RCC1" evidence="2">
    <location>
        <begin position="363"/>
        <end position="417"/>
    </location>
</feature>
<dbReference type="EMBL" id="CAXAMM010043420">
    <property type="protein sequence ID" value="CAK9109956.1"/>
    <property type="molecule type" value="Genomic_DNA"/>
</dbReference>
<dbReference type="InterPro" id="IPR009091">
    <property type="entry name" value="RCC1/BLIP-II"/>
</dbReference>
<evidence type="ECO:0000259" key="3">
    <source>
        <dbReference type="Pfam" id="PF25390"/>
    </source>
</evidence>
<evidence type="ECO:0000256" key="2">
    <source>
        <dbReference type="PROSITE-ProRule" id="PRU00235"/>
    </source>
</evidence>
<evidence type="ECO:0000313" key="5">
    <source>
        <dbReference type="Proteomes" id="UP001642464"/>
    </source>
</evidence>
<dbReference type="InterPro" id="IPR028641">
    <property type="entry name" value="RCC2"/>
</dbReference>
<dbReference type="Gene3D" id="2.130.10.30">
    <property type="entry name" value="Regulator of chromosome condensation 1/beta-lactamase-inhibitor protein II"/>
    <property type="match status" value="2"/>
</dbReference>
<accession>A0ABP0SC75</accession>
<dbReference type="Pfam" id="PF25390">
    <property type="entry name" value="WD40_RLD"/>
    <property type="match status" value="1"/>
</dbReference>
<reference evidence="4 5" key="1">
    <citation type="submission" date="2024-02" db="EMBL/GenBank/DDBJ databases">
        <authorList>
            <person name="Chen Y."/>
            <person name="Shah S."/>
            <person name="Dougan E. K."/>
            <person name="Thang M."/>
            <person name="Chan C."/>
        </authorList>
    </citation>
    <scope>NUCLEOTIDE SEQUENCE [LARGE SCALE GENOMIC DNA]</scope>
</reference>
<organism evidence="4 5">
    <name type="scientific">Durusdinium trenchii</name>
    <dbReference type="NCBI Taxonomy" id="1381693"/>
    <lineage>
        <taxon>Eukaryota</taxon>
        <taxon>Sar</taxon>
        <taxon>Alveolata</taxon>
        <taxon>Dinophyceae</taxon>
        <taxon>Suessiales</taxon>
        <taxon>Symbiodiniaceae</taxon>
        <taxon>Durusdinium</taxon>
    </lineage>
</organism>
<dbReference type="PROSITE" id="PS50012">
    <property type="entry name" value="RCC1_3"/>
    <property type="match status" value="5"/>
</dbReference>
<keyword evidence="5" id="KW-1185">Reference proteome</keyword>
<feature type="domain" description="RCC1-like" evidence="3">
    <location>
        <begin position="11"/>
        <end position="355"/>
    </location>
</feature>
<proteinExistence type="predicted"/>
<feature type="repeat" description="RCC1" evidence="2">
    <location>
        <begin position="126"/>
        <end position="176"/>
    </location>
</feature>
<dbReference type="PRINTS" id="PR00633">
    <property type="entry name" value="RCCNDNSATION"/>
</dbReference>
<evidence type="ECO:0000256" key="1">
    <source>
        <dbReference type="ARBA" id="ARBA00022737"/>
    </source>
</evidence>
<dbReference type="SUPFAM" id="SSF50985">
    <property type="entry name" value="RCC1/BLIP-II"/>
    <property type="match status" value="1"/>
</dbReference>
<evidence type="ECO:0000313" key="4">
    <source>
        <dbReference type="EMBL" id="CAK9109956.1"/>
    </source>
</evidence>
<dbReference type="InterPro" id="IPR000408">
    <property type="entry name" value="Reg_chr_condens"/>
</dbReference>
<sequence length="464" mass="49576">MSGEGEDMEGGEVVFSGHASWSMVGKTNKTSNFDGVENQVLWGYQRLKPLMGIKVVKVLSGPDSCTCAAISATGQCFMWGRNSYGQLGLGHTTNIYNPTLVDIPEKESIAGGSCGPHHTLLYSATGSLFSCGLGKSGQLGTGRKVEMVKNFSTVPLPSIVVATGCGRDFSMVVDSNGVIYSFGHPEFGCLGNGTESKTLERANKFTFECVSSPTPIVALQRAYGNVSITDVKCGNHHTVAMDDQGRIYTWGFGAYGRLGHKDNKNHMEPTAVELFSAEPPPLNPDIPKFMQHQQPKIRGTQIAAGSCATFVVTGEPFNALYMFGITKRTGEANMYPVQVDQVSGWRVRSISCGKSSVNVASDRSLIAWGPSPTFGELGYGEDEPKSSTVSREVAALKGSLVLQVASGQAHSLAIVDTSDEKSKAKLDALEVFEPDEVDPKLAAEAAQEALEARRAKRAKKKAAN</sequence>
<dbReference type="PANTHER" id="PTHR46207:SF1">
    <property type="entry name" value="PROTEIN RCC2"/>
    <property type="match status" value="1"/>
</dbReference>
<protein>
    <submittedName>
        <fullName evidence="4">Protein RCC2</fullName>
    </submittedName>
</protein>
<keyword evidence="1" id="KW-0677">Repeat</keyword>
<name>A0ABP0SC75_9DINO</name>
<feature type="repeat" description="RCC1" evidence="2">
    <location>
        <begin position="245"/>
        <end position="315"/>
    </location>
</feature>
<feature type="non-terminal residue" evidence="4">
    <location>
        <position position="464"/>
    </location>
</feature>
<comment type="caution">
    <text evidence="4">The sequence shown here is derived from an EMBL/GenBank/DDBJ whole genome shotgun (WGS) entry which is preliminary data.</text>
</comment>
<feature type="repeat" description="RCC1" evidence="2">
    <location>
        <begin position="177"/>
        <end position="244"/>
    </location>
</feature>
<dbReference type="PANTHER" id="PTHR46207">
    <property type="entry name" value="PROTEIN RCC2"/>
    <property type="match status" value="1"/>
</dbReference>
<gene>
    <name evidence="4" type="ORF">SCF082_LOCUS51078</name>
</gene>
<dbReference type="InterPro" id="IPR058923">
    <property type="entry name" value="RCC1-like_dom"/>
</dbReference>
<feature type="repeat" description="RCC1" evidence="2">
    <location>
        <begin position="74"/>
        <end position="125"/>
    </location>
</feature>
<dbReference type="Proteomes" id="UP001642464">
    <property type="component" value="Unassembled WGS sequence"/>
</dbReference>